<dbReference type="NCBIfam" id="TIGR03859">
    <property type="entry name" value="PQQ_PqqD"/>
    <property type="match status" value="1"/>
</dbReference>
<keyword evidence="3" id="KW-0884">PQQ biosynthesis</keyword>
<evidence type="ECO:0000256" key="3">
    <source>
        <dbReference type="ARBA" id="ARBA00022905"/>
    </source>
</evidence>
<comment type="caution">
    <text evidence="4">The sequence shown here is derived from an EMBL/GenBank/DDBJ whole genome shotgun (WGS) entry which is preliminary data.</text>
</comment>
<protein>
    <submittedName>
        <fullName evidence="4">Pyrroloquinoline quinone biosynthesis peptide chaperone PqqD</fullName>
    </submittedName>
</protein>
<gene>
    <name evidence="4" type="primary">pqqD</name>
    <name evidence="4" type="ORF">CKO45_02200</name>
</gene>
<dbReference type="InterPro" id="IPR041881">
    <property type="entry name" value="PqqD_sf"/>
</dbReference>
<dbReference type="InterPro" id="IPR022479">
    <property type="entry name" value="PqqD_bac"/>
</dbReference>
<name>A0ABS1CRI2_9PROT</name>
<proteinExistence type="predicted"/>
<sequence>MRPALGAAGCAALRLCRAGLCPARRLAAGRRRPDLRRRGAVSLAGASVPRLGRGMKLREDKARGQWIVMGPERMFVPDEIALEVLRLVDGARSVDAMVDDLAARFAAPREEILADVVAMLDDLAAKGVVVA</sequence>
<evidence type="ECO:0000256" key="1">
    <source>
        <dbReference type="ARBA" id="ARBA00004886"/>
    </source>
</evidence>
<evidence type="ECO:0000313" key="4">
    <source>
        <dbReference type="EMBL" id="MBK1657039.1"/>
    </source>
</evidence>
<dbReference type="EMBL" id="NRSG01000008">
    <property type="protein sequence ID" value="MBK1657039.1"/>
    <property type="molecule type" value="Genomic_DNA"/>
</dbReference>
<organism evidence="4 5">
    <name type="scientific">Paracraurococcus ruber</name>
    <dbReference type="NCBI Taxonomy" id="77675"/>
    <lineage>
        <taxon>Bacteria</taxon>
        <taxon>Pseudomonadati</taxon>
        <taxon>Pseudomonadota</taxon>
        <taxon>Alphaproteobacteria</taxon>
        <taxon>Acetobacterales</taxon>
        <taxon>Roseomonadaceae</taxon>
        <taxon>Paracraurococcus</taxon>
    </lineage>
</organism>
<keyword evidence="5" id="KW-1185">Reference proteome</keyword>
<reference evidence="4 5" key="1">
    <citation type="journal article" date="2020" name="Microorganisms">
        <title>Osmotic Adaptation and Compatible Solute Biosynthesis of Phototrophic Bacteria as Revealed from Genome Analyses.</title>
        <authorList>
            <person name="Imhoff J.F."/>
            <person name="Rahn T."/>
            <person name="Kunzel S."/>
            <person name="Keller A."/>
            <person name="Neulinger S.C."/>
        </authorList>
    </citation>
    <scope>NUCLEOTIDE SEQUENCE [LARGE SCALE GENOMIC DNA]</scope>
    <source>
        <strain evidence="4 5">DSM 15382</strain>
    </source>
</reference>
<comment type="subunit">
    <text evidence="2">Monomer. Interacts with PqqE.</text>
</comment>
<evidence type="ECO:0000313" key="5">
    <source>
        <dbReference type="Proteomes" id="UP000697995"/>
    </source>
</evidence>
<comment type="pathway">
    <text evidence="1">Cofactor biosynthesis; pyrroloquinoline quinone biosynthesis.</text>
</comment>
<dbReference type="Pfam" id="PF05402">
    <property type="entry name" value="PqqD"/>
    <property type="match status" value="1"/>
</dbReference>
<dbReference type="Gene3D" id="1.10.10.1150">
    <property type="entry name" value="Coenzyme PQQ synthesis protein D (PqqD)"/>
    <property type="match status" value="1"/>
</dbReference>
<dbReference type="InterPro" id="IPR008792">
    <property type="entry name" value="PQQD"/>
</dbReference>
<evidence type="ECO:0000256" key="2">
    <source>
        <dbReference type="ARBA" id="ARBA00011741"/>
    </source>
</evidence>
<dbReference type="Proteomes" id="UP000697995">
    <property type="component" value="Unassembled WGS sequence"/>
</dbReference>
<accession>A0ABS1CRI2</accession>